<comment type="caution">
    <text evidence="1">The sequence shown here is derived from an EMBL/GenBank/DDBJ whole genome shotgun (WGS) entry which is preliminary data.</text>
</comment>
<dbReference type="EMBL" id="JAUSVK010000001">
    <property type="protein sequence ID" value="MDQ0390860.1"/>
    <property type="molecule type" value="Genomic_DNA"/>
</dbReference>
<evidence type="ECO:0000313" key="2">
    <source>
        <dbReference type="Proteomes" id="UP001237448"/>
    </source>
</evidence>
<sequence length="89" mass="10131">MSLEAALQRLNDALARLEEAAEHRIELDLTIAGRGIEVQALSEDRSRLARELDASYARFSTLETANRDVSRRLDQAMESLRHVLEPQDR</sequence>
<dbReference type="InterPro" id="IPR025310">
    <property type="entry name" value="DUF4164"/>
</dbReference>
<name>A0ABU0F8F9_9HYPH</name>
<dbReference type="Proteomes" id="UP001237448">
    <property type="component" value="Unassembled WGS sequence"/>
</dbReference>
<evidence type="ECO:0000313" key="1">
    <source>
        <dbReference type="EMBL" id="MDQ0390860.1"/>
    </source>
</evidence>
<accession>A0ABU0F8F9</accession>
<dbReference type="Pfam" id="PF13747">
    <property type="entry name" value="DUF4164"/>
    <property type="match status" value="1"/>
</dbReference>
<gene>
    <name evidence="1" type="ORF">J3R73_000652</name>
</gene>
<dbReference type="RefSeq" id="WP_307422332.1">
    <property type="nucleotide sequence ID" value="NZ_JAUSVK010000001.1"/>
</dbReference>
<protein>
    <submittedName>
        <fullName evidence="1">Uncharacterized protein</fullName>
    </submittedName>
</protein>
<proteinExistence type="predicted"/>
<organism evidence="1 2">
    <name type="scientific">Labrys monachus</name>
    <dbReference type="NCBI Taxonomy" id="217067"/>
    <lineage>
        <taxon>Bacteria</taxon>
        <taxon>Pseudomonadati</taxon>
        <taxon>Pseudomonadota</taxon>
        <taxon>Alphaproteobacteria</taxon>
        <taxon>Hyphomicrobiales</taxon>
        <taxon>Xanthobacteraceae</taxon>
        <taxon>Labrys</taxon>
    </lineage>
</organism>
<keyword evidence="2" id="KW-1185">Reference proteome</keyword>
<reference evidence="1 2" key="1">
    <citation type="submission" date="2023-07" db="EMBL/GenBank/DDBJ databases">
        <title>Genomic Encyclopedia of Type Strains, Phase IV (KMG-IV): sequencing the most valuable type-strain genomes for metagenomic binning, comparative biology and taxonomic classification.</title>
        <authorList>
            <person name="Goeker M."/>
        </authorList>
    </citation>
    <scope>NUCLEOTIDE SEQUENCE [LARGE SCALE GENOMIC DNA]</scope>
    <source>
        <strain evidence="1 2">DSM 5896</strain>
    </source>
</reference>